<sequence>MTDKLSRRVAPVLLLLQVAYVALLTVAFTVLPPDTAELDQPGASAMETAFVPVATLGIIVALAGAAALLGLEKARTRAPRVVRVVWLALVALGQLAIAAKALLNVLSQTPGPDTGIGAGMIVVALCVAVACAVEARGSSASPSNARVV</sequence>
<organism evidence="2 3">
    <name type="scientific">Streptomyces spinoverrucosus</name>
    <dbReference type="NCBI Taxonomy" id="284043"/>
    <lineage>
        <taxon>Bacteria</taxon>
        <taxon>Bacillati</taxon>
        <taxon>Actinomycetota</taxon>
        <taxon>Actinomycetes</taxon>
        <taxon>Kitasatosporales</taxon>
        <taxon>Streptomycetaceae</taxon>
        <taxon>Streptomyces</taxon>
    </lineage>
</organism>
<comment type="caution">
    <text evidence="2">The sequence shown here is derived from an EMBL/GenBank/DDBJ whole genome shotgun (WGS) entry which is preliminary data.</text>
</comment>
<feature type="transmembrane region" description="Helical" evidence="1">
    <location>
        <begin position="51"/>
        <end position="71"/>
    </location>
</feature>
<feature type="transmembrane region" description="Helical" evidence="1">
    <location>
        <begin position="83"/>
        <end position="103"/>
    </location>
</feature>
<accession>A0A4Y3VLG7</accession>
<gene>
    <name evidence="2" type="ORF">SSP24_42260</name>
</gene>
<evidence type="ECO:0000313" key="2">
    <source>
        <dbReference type="EMBL" id="GEC06571.1"/>
    </source>
</evidence>
<keyword evidence="1" id="KW-0812">Transmembrane</keyword>
<proteinExistence type="predicted"/>
<name>A0A4Y3VLG7_9ACTN</name>
<feature type="transmembrane region" description="Helical" evidence="1">
    <location>
        <begin position="12"/>
        <end position="31"/>
    </location>
</feature>
<dbReference type="EMBL" id="BJND01000028">
    <property type="protein sequence ID" value="GEC06571.1"/>
    <property type="molecule type" value="Genomic_DNA"/>
</dbReference>
<keyword evidence="1" id="KW-0472">Membrane</keyword>
<evidence type="ECO:0000313" key="3">
    <source>
        <dbReference type="Proteomes" id="UP000317881"/>
    </source>
</evidence>
<dbReference type="Proteomes" id="UP000317881">
    <property type="component" value="Unassembled WGS sequence"/>
</dbReference>
<reference evidence="2 3" key="1">
    <citation type="submission" date="2019-06" db="EMBL/GenBank/DDBJ databases">
        <title>Whole genome shotgun sequence of Streptomyces spinoverrucosus NBRC 14228.</title>
        <authorList>
            <person name="Hosoyama A."/>
            <person name="Uohara A."/>
            <person name="Ohji S."/>
            <person name="Ichikawa N."/>
        </authorList>
    </citation>
    <scope>NUCLEOTIDE SEQUENCE [LARGE SCALE GENOMIC DNA]</scope>
    <source>
        <strain evidence="2 3">NBRC 14228</strain>
    </source>
</reference>
<keyword evidence="3" id="KW-1185">Reference proteome</keyword>
<dbReference type="AlphaFoldDB" id="A0A4Y3VLG7"/>
<feature type="transmembrane region" description="Helical" evidence="1">
    <location>
        <begin position="115"/>
        <end position="133"/>
    </location>
</feature>
<keyword evidence="1" id="KW-1133">Transmembrane helix</keyword>
<evidence type="ECO:0000256" key="1">
    <source>
        <dbReference type="SAM" id="Phobius"/>
    </source>
</evidence>
<dbReference type="RefSeq" id="WP_141311204.1">
    <property type="nucleotide sequence ID" value="NZ_BJND01000028.1"/>
</dbReference>
<protein>
    <submittedName>
        <fullName evidence="2">Uncharacterized protein</fullName>
    </submittedName>
</protein>